<dbReference type="InterPro" id="IPR036869">
    <property type="entry name" value="J_dom_sf"/>
</dbReference>
<dbReference type="InterPro" id="IPR004640">
    <property type="entry name" value="HscB"/>
</dbReference>
<dbReference type="Proteomes" id="UP000242757">
    <property type="component" value="Unassembled WGS sequence"/>
</dbReference>
<evidence type="ECO:0000313" key="7">
    <source>
        <dbReference type="Proteomes" id="UP000242757"/>
    </source>
</evidence>
<dbReference type="Pfam" id="PF07743">
    <property type="entry name" value="HSCB_C"/>
    <property type="match status" value="1"/>
</dbReference>
<comment type="subunit">
    <text evidence="4">Interacts with HscA and stimulates its ATPase activity.</text>
</comment>
<dbReference type="PROSITE" id="PS50076">
    <property type="entry name" value="DNAJ_2"/>
    <property type="match status" value="1"/>
</dbReference>
<keyword evidence="7" id="KW-1185">Reference proteome</keyword>
<dbReference type="InterPro" id="IPR036386">
    <property type="entry name" value="HscB_C_sf"/>
</dbReference>
<dbReference type="EMBL" id="NBIM01000002">
    <property type="protein sequence ID" value="OXY81786.1"/>
    <property type="molecule type" value="Genomic_DNA"/>
</dbReference>
<reference evidence="6 7" key="1">
    <citation type="submission" date="2017-08" db="EMBL/GenBank/DDBJ databases">
        <title>A Genome Sequence of Oceanimonas doudoroffii ATCC 27123T.</title>
        <authorList>
            <person name="Brennan M.A."/>
            <person name="Maclea K.S."/>
            <person name="Mcclelland W.D."/>
            <person name="Trachtenberg A.M."/>
        </authorList>
    </citation>
    <scope>NUCLEOTIDE SEQUENCE [LARGE SCALE GENOMIC DNA]</scope>
    <source>
        <strain evidence="6 7">ATCC 27123</strain>
    </source>
</reference>
<dbReference type="PANTHER" id="PTHR14021">
    <property type="entry name" value="IRON-SULFUR CLUSTER CO-CHAPERONE PROTEIN HSCB"/>
    <property type="match status" value="1"/>
</dbReference>
<dbReference type="HAMAP" id="MF_00682">
    <property type="entry name" value="HscB"/>
    <property type="match status" value="1"/>
</dbReference>
<feature type="domain" description="J" evidence="5">
    <location>
        <begin position="2"/>
        <end position="74"/>
    </location>
</feature>
<dbReference type="GO" id="GO:0051087">
    <property type="term" value="F:protein-folding chaperone binding"/>
    <property type="evidence" value="ECO:0007669"/>
    <property type="project" value="InterPro"/>
</dbReference>
<name>A0A233REG1_9GAMM</name>
<accession>A0A233REG1</accession>
<organism evidence="6 7">
    <name type="scientific">Oceanimonas doudoroffii</name>
    <dbReference type="NCBI Taxonomy" id="84158"/>
    <lineage>
        <taxon>Bacteria</taxon>
        <taxon>Pseudomonadati</taxon>
        <taxon>Pseudomonadota</taxon>
        <taxon>Gammaproteobacteria</taxon>
        <taxon>Aeromonadales</taxon>
        <taxon>Aeromonadaceae</taxon>
        <taxon>Oceanimonas</taxon>
    </lineage>
</organism>
<dbReference type="RefSeq" id="WP_094200674.1">
    <property type="nucleotide sequence ID" value="NZ_NBIM01000002.1"/>
</dbReference>
<keyword evidence="2 4" id="KW-0143">Chaperone</keyword>
<dbReference type="Pfam" id="PF00226">
    <property type="entry name" value="DnaJ"/>
    <property type="match status" value="1"/>
</dbReference>
<proteinExistence type="inferred from homology"/>
<dbReference type="GO" id="GO:0044571">
    <property type="term" value="P:[2Fe-2S] cluster assembly"/>
    <property type="evidence" value="ECO:0007669"/>
    <property type="project" value="InterPro"/>
</dbReference>
<dbReference type="OrthoDB" id="287587at2"/>
<gene>
    <name evidence="4" type="primary">hscB</name>
    <name evidence="6" type="ORF">B6S08_10035</name>
</gene>
<evidence type="ECO:0000256" key="1">
    <source>
        <dbReference type="ARBA" id="ARBA00010476"/>
    </source>
</evidence>
<dbReference type="InterPro" id="IPR001623">
    <property type="entry name" value="DnaJ_domain"/>
</dbReference>
<protein>
    <recommendedName>
        <fullName evidence="4">Co-chaperone protein HscB homolog</fullName>
    </recommendedName>
</protein>
<dbReference type="Gene3D" id="1.20.1280.20">
    <property type="entry name" value="HscB, C-terminal domain"/>
    <property type="match status" value="1"/>
</dbReference>
<dbReference type="CDD" id="cd06257">
    <property type="entry name" value="DnaJ"/>
    <property type="match status" value="1"/>
</dbReference>
<dbReference type="NCBIfam" id="NF003449">
    <property type="entry name" value="PRK05014.1"/>
    <property type="match status" value="1"/>
</dbReference>
<dbReference type="SMART" id="SM00271">
    <property type="entry name" value="DnaJ"/>
    <property type="match status" value="1"/>
</dbReference>
<dbReference type="SUPFAM" id="SSF47144">
    <property type="entry name" value="HSC20 (HSCB), C-terminal oligomerisation domain"/>
    <property type="match status" value="1"/>
</dbReference>
<sequence>MNYFELFGLPEQFQLDGQALAAAYRQLQSQFHPDKFASRPERERLQAVQQAARINDAFSTLKNPLGRAEYLLSLQGVDIRGEQQTLKDPMFLMQQMEWREQLEEISAAGDVFAAIMAFERELKQASDDYYRELEQRLDAGHWEQAADTVRKLKFMVKLHAELERVEDAQQEF</sequence>
<comment type="function">
    <text evidence="3 4">Co-chaperone involved in the maturation of iron-sulfur cluster-containing proteins. Seems to help targeting proteins to be folded toward HscA.</text>
</comment>
<comment type="caution">
    <text evidence="6">The sequence shown here is derived from an EMBL/GenBank/DDBJ whole genome shotgun (WGS) entry which is preliminary data.</text>
</comment>
<dbReference type="PANTHER" id="PTHR14021:SF15">
    <property type="entry name" value="IRON-SULFUR CLUSTER CO-CHAPERONE PROTEIN HSCB"/>
    <property type="match status" value="1"/>
</dbReference>
<comment type="similarity">
    <text evidence="1 4">Belongs to the HscB family.</text>
</comment>
<evidence type="ECO:0000259" key="5">
    <source>
        <dbReference type="PROSITE" id="PS50076"/>
    </source>
</evidence>
<dbReference type="GO" id="GO:0006457">
    <property type="term" value="P:protein folding"/>
    <property type="evidence" value="ECO:0007669"/>
    <property type="project" value="UniProtKB-UniRule"/>
</dbReference>
<dbReference type="Gene3D" id="1.10.287.110">
    <property type="entry name" value="DnaJ domain"/>
    <property type="match status" value="1"/>
</dbReference>
<dbReference type="GO" id="GO:1990230">
    <property type="term" value="C:iron-sulfur cluster transfer complex"/>
    <property type="evidence" value="ECO:0007669"/>
    <property type="project" value="TreeGrafter"/>
</dbReference>
<dbReference type="GO" id="GO:0051259">
    <property type="term" value="P:protein complex oligomerization"/>
    <property type="evidence" value="ECO:0007669"/>
    <property type="project" value="InterPro"/>
</dbReference>
<evidence type="ECO:0000256" key="4">
    <source>
        <dbReference type="HAMAP-Rule" id="MF_00682"/>
    </source>
</evidence>
<dbReference type="NCBIfam" id="TIGR00714">
    <property type="entry name" value="hscB"/>
    <property type="match status" value="1"/>
</dbReference>
<evidence type="ECO:0000313" key="6">
    <source>
        <dbReference type="EMBL" id="OXY81786.1"/>
    </source>
</evidence>
<dbReference type="AlphaFoldDB" id="A0A233REG1"/>
<evidence type="ECO:0000256" key="3">
    <source>
        <dbReference type="ARBA" id="ARBA00025596"/>
    </source>
</evidence>
<dbReference type="GO" id="GO:0001671">
    <property type="term" value="F:ATPase activator activity"/>
    <property type="evidence" value="ECO:0007669"/>
    <property type="project" value="InterPro"/>
</dbReference>
<dbReference type="InterPro" id="IPR009073">
    <property type="entry name" value="HscB_oligo_C"/>
</dbReference>
<evidence type="ECO:0000256" key="2">
    <source>
        <dbReference type="ARBA" id="ARBA00023186"/>
    </source>
</evidence>
<dbReference type="SUPFAM" id="SSF46565">
    <property type="entry name" value="Chaperone J-domain"/>
    <property type="match status" value="1"/>
</dbReference>